<feature type="non-terminal residue" evidence="1">
    <location>
        <position position="1"/>
    </location>
</feature>
<reference evidence="2" key="1">
    <citation type="submission" date="2016-11" db="EMBL/GenBank/DDBJ databases">
        <authorList>
            <person name="Varghese N."/>
            <person name="Submissions S."/>
        </authorList>
    </citation>
    <scope>NUCLEOTIDE SEQUENCE [LARGE SCALE GENOMIC DNA]</scope>
    <source>
        <strain evidence="2">DSM 19514</strain>
    </source>
</reference>
<evidence type="ECO:0000313" key="2">
    <source>
        <dbReference type="Proteomes" id="UP000184295"/>
    </source>
</evidence>
<dbReference type="EMBL" id="FQUL01000020">
    <property type="protein sequence ID" value="SHE73350.1"/>
    <property type="molecule type" value="Genomic_DNA"/>
</dbReference>
<dbReference type="STRING" id="1121881.SAMN02745225_01455"/>
<protein>
    <recommendedName>
        <fullName evidence="3">Transposase</fullName>
    </recommendedName>
</protein>
<dbReference type="Proteomes" id="UP000184295">
    <property type="component" value="Unassembled WGS sequence"/>
</dbReference>
<evidence type="ECO:0000313" key="1">
    <source>
        <dbReference type="EMBL" id="SHE73350.1"/>
    </source>
</evidence>
<evidence type="ECO:0008006" key="3">
    <source>
        <dbReference type="Google" id="ProtNLM"/>
    </source>
</evidence>
<gene>
    <name evidence="1" type="ORF">SAMN02745225_01455</name>
</gene>
<proteinExistence type="predicted"/>
<keyword evidence="2" id="KW-1185">Reference proteome</keyword>
<organism evidence="1 2">
    <name type="scientific">Ferrithrix thermotolerans DSM 19514</name>
    <dbReference type="NCBI Taxonomy" id="1121881"/>
    <lineage>
        <taxon>Bacteria</taxon>
        <taxon>Bacillati</taxon>
        <taxon>Actinomycetota</taxon>
        <taxon>Acidimicrobiia</taxon>
        <taxon>Acidimicrobiales</taxon>
        <taxon>Acidimicrobiaceae</taxon>
        <taxon>Ferrithrix</taxon>
    </lineage>
</organism>
<dbReference type="AlphaFoldDB" id="A0A1M4VWR9"/>
<sequence>TQPMLAMVPGVPLRRTPKYKRNGISNLYAALDVASGKVITKMTVAKRAVEFIISS</sequence>
<name>A0A1M4VWR9_9ACTN</name>
<accession>A0A1M4VWR9</accession>